<protein>
    <submittedName>
        <fullName evidence="3">Uncharacterized protein</fullName>
    </submittedName>
</protein>
<dbReference type="Proteomes" id="UP000677228">
    <property type="component" value="Unassembled WGS sequence"/>
</dbReference>
<gene>
    <name evidence="2" type="ORF">OVA965_LOCUS21210</name>
    <name evidence="3" type="ORF">TMI583_LOCUS21807</name>
</gene>
<evidence type="ECO:0000256" key="1">
    <source>
        <dbReference type="SAM" id="Phobius"/>
    </source>
</evidence>
<name>A0A8S2MGN7_9BILA</name>
<keyword evidence="1" id="KW-0812">Transmembrane</keyword>
<dbReference type="EMBL" id="CAJNOK010011554">
    <property type="protein sequence ID" value="CAF1142761.1"/>
    <property type="molecule type" value="Genomic_DNA"/>
</dbReference>
<evidence type="ECO:0000313" key="2">
    <source>
        <dbReference type="EMBL" id="CAF1142761.1"/>
    </source>
</evidence>
<keyword evidence="1" id="KW-1133">Transmembrane helix</keyword>
<evidence type="ECO:0000313" key="4">
    <source>
        <dbReference type="Proteomes" id="UP000682733"/>
    </source>
</evidence>
<keyword evidence="1" id="KW-0472">Membrane</keyword>
<organism evidence="3 4">
    <name type="scientific">Didymodactylos carnosus</name>
    <dbReference type="NCBI Taxonomy" id="1234261"/>
    <lineage>
        <taxon>Eukaryota</taxon>
        <taxon>Metazoa</taxon>
        <taxon>Spiralia</taxon>
        <taxon>Gnathifera</taxon>
        <taxon>Rotifera</taxon>
        <taxon>Eurotatoria</taxon>
        <taxon>Bdelloidea</taxon>
        <taxon>Philodinida</taxon>
        <taxon>Philodinidae</taxon>
        <taxon>Didymodactylos</taxon>
    </lineage>
</organism>
<accession>A0A8S2MGN7</accession>
<evidence type="ECO:0000313" key="3">
    <source>
        <dbReference type="EMBL" id="CAF3940803.1"/>
    </source>
</evidence>
<reference evidence="3" key="1">
    <citation type="submission" date="2021-02" db="EMBL/GenBank/DDBJ databases">
        <authorList>
            <person name="Nowell W R."/>
        </authorList>
    </citation>
    <scope>NUCLEOTIDE SEQUENCE</scope>
</reference>
<proteinExistence type="predicted"/>
<dbReference type="Proteomes" id="UP000682733">
    <property type="component" value="Unassembled WGS sequence"/>
</dbReference>
<comment type="caution">
    <text evidence="3">The sequence shown here is derived from an EMBL/GenBank/DDBJ whole genome shotgun (WGS) entry which is preliminary data.</text>
</comment>
<feature type="transmembrane region" description="Helical" evidence="1">
    <location>
        <begin position="218"/>
        <end position="241"/>
    </location>
</feature>
<sequence length="243" mass="26477">MQLNSATGKATSYLEPNDEDVAICAHQLVNGALALDNFRPIRELEKLKADGDRALETTLFSSPDEKNLTISLQRNTNAWIETAKDCLSVVINLSGLVNTCGPAIQAGVLTPADVSRAIQHAQSIGESSKRIYERASDMAVDNSNQLLAAIESRENASQDLTVKMAVEKHRNDLKRFQQGEVTVNVPHQSHAELLESIQKSGLNQEPNVRQKADQSERAWNIAKAVGTVVLAVGIIIGFAILKR</sequence>
<dbReference type="EMBL" id="CAJOBA010027380">
    <property type="protein sequence ID" value="CAF3940803.1"/>
    <property type="molecule type" value="Genomic_DNA"/>
</dbReference>
<dbReference type="AlphaFoldDB" id="A0A8S2MGN7"/>